<feature type="domain" description="TRAM" evidence="10">
    <location>
        <begin position="406"/>
        <end position="472"/>
    </location>
</feature>
<dbReference type="Pfam" id="PF04055">
    <property type="entry name" value="Radical_SAM"/>
    <property type="match status" value="1"/>
</dbReference>
<evidence type="ECO:0000256" key="6">
    <source>
        <dbReference type="ARBA" id="ARBA00023004"/>
    </source>
</evidence>
<feature type="binding site" evidence="8">
    <location>
        <position position="83"/>
    </location>
    <ligand>
        <name>[4Fe-4S] cluster</name>
        <dbReference type="ChEBI" id="CHEBI:49883"/>
        <label>1</label>
    </ligand>
</feature>
<proteinExistence type="inferred from homology"/>
<dbReference type="InterPro" id="IPR038135">
    <property type="entry name" value="Methylthiotransferase_N_sf"/>
</dbReference>
<dbReference type="InterPro" id="IPR023404">
    <property type="entry name" value="rSAM_horseshoe"/>
</dbReference>
<feature type="binding site" evidence="8">
    <location>
        <position position="112"/>
    </location>
    <ligand>
        <name>[4Fe-4S] cluster</name>
        <dbReference type="ChEBI" id="CHEBI:49883"/>
        <label>1</label>
    </ligand>
</feature>
<feature type="binding site" evidence="8">
    <location>
        <position position="187"/>
    </location>
    <ligand>
        <name>[4Fe-4S] cluster</name>
        <dbReference type="ChEBI" id="CHEBI:49883"/>
        <label>2</label>
        <note>4Fe-4S-S-AdoMet</note>
    </ligand>
</feature>
<dbReference type="PANTHER" id="PTHR43837:SF1">
    <property type="entry name" value="RIBOSOMAL PROTEIN US12 METHYLTHIOTRANSFERASE RIMO"/>
    <property type="match status" value="1"/>
</dbReference>
<feature type="binding site" evidence="8">
    <location>
        <position position="180"/>
    </location>
    <ligand>
        <name>[4Fe-4S] cluster</name>
        <dbReference type="ChEBI" id="CHEBI:49883"/>
        <label>2</label>
        <note>4Fe-4S-S-AdoMet</note>
    </ligand>
</feature>
<evidence type="ECO:0000256" key="9">
    <source>
        <dbReference type="SAM" id="MobiDB-lite"/>
    </source>
</evidence>
<dbReference type="CDD" id="cd01335">
    <property type="entry name" value="Radical_SAM"/>
    <property type="match status" value="1"/>
</dbReference>
<dbReference type="PROSITE" id="PS01278">
    <property type="entry name" value="MTTASE_RADICAL"/>
    <property type="match status" value="1"/>
</dbReference>
<accession>A0A1G9BRX6</accession>
<dbReference type="InterPro" id="IPR005839">
    <property type="entry name" value="Methylthiotransferase"/>
</dbReference>
<comment type="catalytic activity">
    <reaction evidence="8">
        <text>L-aspartate(89)-[ribosomal protein uS12]-hydrogen + (sulfur carrier)-SH + AH2 + 2 S-adenosyl-L-methionine = 3-methylsulfanyl-L-aspartate(89)-[ribosomal protein uS12]-hydrogen + (sulfur carrier)-H + 5'-deoxyadenosine + L-methionine + A + S-adenosyl-L-homocysteine + 2 H(+)</text>
        <dbReference type="Rhea" id="RHEA:37087"/>
        <dbReference type="Rhea" id="RHEA-COMP:10460"/>
        <dbReference type="Rhea" id="RHEA-COMP:10461"/>
        <dbReference type="Rhea" id="RHEA-COMP:14737"/>
        <dbReference type="Rhea" id="RHEA-COMP:14739"/>
        <dbReference type="ChEBI" id="CHEBI:13193"/>
        <dbReference type="ChEBI" id="CHEBI:15378"/>
        <dbReference type="ChEBI" id="CHEBI:17319"/>
        <dbReference type="ChEBI" id="CHEBI:17499"/>
        <dbReference type="ChEBI" id="CHEBI:29917"/>
        <dbReference type="ChEBI" id="CHEBI:29961"/>
        <dbReference type="ChEBI" id="CHEBI:57844"/>
        <dbReference type="ChEBI" id="CHEBI:57856"/>
        <dbReference type="ChEBI" id="CHEBI:59789"/>
        <dbReference type="ChEBI" id="CHEBI:64428"/>
        <dbReference type="ChEBI" id="CHEBI:73599"/>
        <dbReference type="EC" id="2.8.4.4"/>
    </reaction>
</comment>
<dbReference type="SFLD" id="SFLDG01082">
    <property type="entry name" value="B12-binding_domain_containing"/>
    <property type="match status" value="1"/>
</dbReference>
<comment type="function">
    <text evidence="8">Catalyzes the methylthiolation of an aspartic acid residue of ribosomal protein uS12.</text>
</comment>
<evidence type="ECO:0000313" key="13">
    <source>
        <dbReference type="EMBL" id="SDK42143.1"/>
    </source>
</evidence>
<feature type="region of interest" description="Disordered" evidence="9">
    <location>
        <begin position="1"/>
        <end position="32"/>
    </location>
</feature>
<dbReference type="Gene3D" id="3.40.50.12160">
    <property type="entry name" value="Methylthiotransferase, N-terminal domain"/>
    <property type="match status" value="1"/>
</dbReference>
<dbReference type="InterPro" id="IPR007197">
    <property type="entry name" value="rSAM"/>
</dbReference>
<evidence type="ECO:0000259" key="10">
    <source>
        <dbReference type="PROSITE" id="PS50926"/>
    </source>
</evidence>
<dbReference type="InterPro" id="IPR002792">
    <property type="entry name" value="TRAM_dom"/>
</dbReference>
<evidence type="ECO:0000256" key="4">
    <source>
        <dbReference type="ARBA" id="ARBA00022691"/>
    </source>
</evidence>
<feature type="domain" description="MTTase N-terminal" evidence="11">
    <location>
        <begin position="38"/>
        <end position="148"/>
    </location>
</feature>
<dbReference type="InterPro" id="IPR005840">
    <property type="entry name" value="Ribosomal_uS12_MeSTrfase_RimO"/>
</dbReference>
<dbReference type="Pfam" id="PF00919">
    <property type="entry name" value="UPF0004"/>
    <property type="match status" value="1"/>
</dbReference>
<feature type="domain" description="Radical SAM core" evidence="12">
    <location>
        <begin position="166"/>
        <end position="403"/>
    </location>
</feature>
<dbReference type="PANTHER" id="PTHR43837">
    <property type="entry name" value="RIBOSOMAL PROTEIN S12 METHYLTHIOTRANSFERASE RIMO"/>
    <property type="match status" value="1"/>
</dbReference>
<keyword evidence="5 8" id="KW-0479">Metal-binding</keyword>
<dbReference type="GO" id="GO:0006400">
    <property type="term" value="P:tRNA modification"/>
    <property type="evidence" value="ECO:0007669"/>
    <property type="project" value="InterPro"/>
</dbReference>
<protein>
    <recommendedName>
        <fullName evidence="8">Ribosomal protein uS12 methylthiotransferase RimO</fullName>
        <shortName evidence="8">uS12 MTTase</shortName>
        <shortName evidence="8">uS12 methylthiotransferase</shortName>
        <ecNumber evidence="8">2.8.4.4</ecNumber>
    </recommendedName>
    <alternativeName>
        <fullName evidence="8">Ribosomal protein uS12 (aspartate-C(3))-methylthiotransferase</fullName>
    </alternativeName>
    <alternativeName>
        <fullName evidence="8">Ribosome maturation factor RimO</fullName>
    </alternativeName>
</protein>
<dbReference type="Pfam" id="PF18693">
    <property type="entry name" value="TRAM_2"/>
    <property type="match status" value="1"/>
</dbReference>
<evidence type="ECO:0000259" key="11">
    <source>
        <dbReference type="PROSITE" id="PS51449"/>
    </source>
</evidence>
<comment type="similarity">
    <text evidence="8">Belongs to the methylthiotransferase family. RimO subfamily.</text>
</comment>
<dbReference type="NCBIfam" id="TIGR01125">
    <property type="entry name" value="30S ribosomal protein S12 methylthiotransferase RimO"/>
    <property type="match status" value="1"/>
</dbReference>
<comment type="cofactor">
    <cofactor evidence="8">
        <name>[4Fe-4S] cluster</name>
        <dbReference type="ChEBI" id="CHEBI:49883"/>
    </cofactor>
    <text evidence="8">Binds 2 [4Fe-4S] clusters. One cluster is coordinated with 3 cysteines and an exchangeable S-adenosyl-L-methionine.</text>
</comment>
<reference evidence="14" key="1">
    <citation type="submission" date="2016-10" db="EMBL/GenBank/DDBJ databases">
        <authorList>
            <person name="Varghese N."/>
            <person name="Submissions S."/>
        </authorList>
    </citation>
    <scope>NUCLEOTIDE SEQUENCE [LARGE SCALE GENOMIC DNA]</scope>
    <source>
        <strain evidence="14">DSM 23317</strain>
    </source>
</reference>
<dbReference type="SMART" id="SM00729">
    <property type="entry name" value="Elp3"/>
    <property type="match status" value="1"/>
</dbReference>
<dbReference type="GO" id="GO:0035599">
    <property type="term" value="F:aspartic acid methylthiotransferase activity"/>
    <property type="evidence" value="ECO:0007669"/>
    <property type="project" value="TreeGrafter"/>
</dbReference>
<evidence type="ECO:0000256" key="5">
    <source>
        <dbReference type="ARBA" id="ARBA00022723"/>
    </source>
</evidence>
<dbReference type="InterPro" id="IPR020612">
    <property type="entry name" value="Methylthiotransferase_CS"/>
</dbReference>
<keyword evidence="13" id="KW-0689">Ribosomal protein</keyword>
<dbReference type="GO" id="GO:0005829">
    <property type="term" value="C:cytosol"/>
    <property type="evidence" value="ECO:0007669"/>
    <property type="project" value="TreeGrafter"/>
</dbReference>
<dbReference type="EC" id="2.8.4.4" evidence="8"/>
<dbReference type="PROSITE" id="PS50926">
    <property type="entry name" value="TRAM"/>
    <property type="match status" value="1"/>
</dbReference>
<organism evidence="13 14">
    <name type="scientific">Ferrimonas sediminum</name>
    <dbReference type="NCBI Taxonomy" id="718193"/>
    <lineage>
        <taxon>Bacteria</taxon>
        <taxon>Pseudomonadati</taxon>
        <taxon>Pseudomonadota</taxon>
        <taxon>Gammaproteobacteria</taxon>
        <taxon>Alteromonadales</taxon>
        <taxon>Ferrimonadaceae</taxon>
        <taxon>Ferrimonas</taxon>
    </lineage>
</organism>
<feature type="binding site" evidence="8">
    <location>
        <position position="47"/>
    </location>
    <ligand>
        <name>[4Fe-4S] cluster</name>
        <dbReference type="ChEBI" id="CHEBI:49883"/>
        <label>1</label>
    </ligand>
</feature>
<keyword evidence="14" id="KW-1185">Reference proteome</keyword>
<evidence type="ECO:0000256" key="7">
    <source>
        <dbReference type="ARBA" id="ARBA00023014"/>
    </source>
</evidence>
<evidence type="ECO:0000259" key="12">
    <source>
        <dbReference type="PROSITE" id="PS51918"/>
    </source>
</evidence>
<keyword evidence="1 8" id="KW-0004">4Fe-4S</keyword>
<dbReference type="GO" id="GO:0046872">
    <property type="term" value="F:metal ion binding"/>
    <property type="evidence" value="ECO:0007669"/>
    <property type="project" value="UniProtKB-KW"/>
</dbReference>
<dbReference type="Gene3D" id="3.80.30.20">
    <property type="entry name" value="tm_1862 like domain"/>
    <property type="match status" value="1"/>
</dbReference>
<dbReference type="Proteomes" id="UP000199527">
    <property type="component" value="Unassembled WGS sequence"/>
</dbReference>
<sequence>MTVETFDPGNDTPKAVQPNTTHATKVAPAMGQGRGTGTRIGFISLGCPKNLVDSERILTQLRTEGYDVVNSYDGADLVIVNTCGFIDSAVQESLDTIGEALNENGKVLVTGCLGAKEDEIREVHPKVLGITGPHAYEMVLEQVHNHLPKPEHDPLTALIPDHGVKLTPRHYAYLKISEGCNNRCTFCIIPALRGDLVSRPIGEVLDEAKRLKEAGVKELLVISQDTSAYGLDVKHKTGFWNGMPVKTRMTELCEKLAEMGIWVRLHYVYPYPHVDEVIPMMAEGKILPYLDIPFQHASPKVLKAMKRPGKAERTLEQIKKWREICPDLVIRSTFIVGFPGETEEDFQLLLDWLEQAQLDRVGCFKYSPVEGAVANDLAELIDDEIMEDRYQRFMAVAARISAERLQARVGTEMRVIVDELNDEGAVARAYSDAPEIDGKVILGGEFDVEVGQMVWASIEFANEYDLYATIVRDDNDEIEDLG</sequence>
<evidence type="ECO:0000256" key="8">
    <source>
        <dbReference type="HAMAP-Rule" id="MF_01865"/>
    </source>
</evidence>
<dbReference type="EMBL" id="FNEM01000034">
    <property type="protein sequence ID" value="SDK42143.1"/>
    <property type="molecule type" value="Genomic_DNA"/>
</dbReference>
<dbReference type="GO" id="GO:0103039">
    <property type="term" value="F:protein methylthiotransferase activity"/>
    <property type="evidence" value="ECO:0007669"/>
    <property type="project" value="UniProtKB-EC"/>
</dbReference>
<evidence type="ECO:0000256" key="1">
    <source>
        <dbReference type="ARBA" id="ARBA00022485"/>
    </source>
</evidence>
<keyword evidence="7 8" id="KW-0411">Iron-sulfur</keyword>
<keyword evidence="13" id="KW-0687">Ribonucleoprotein</keyword>
<dbReference type="InterPro" id="IPR013848">
    <property type="entry name" value="Methylthiotransferase_N"/>
</dbReference>
<dbReference type="AlphaFoldDB" id="A0A1G9BRX6"/>
<dbReference type="SFLD" id="SFLDG01061">
    <property type="entry name" value="methylthiotransferase"/>
    <property type="match status" value="1"/>
</dbReference>
<dbReference type="InterPro" id="IPR006638">
    <property type="entry name" value="Elp3/MiaA/NifB-like_rSAM"/>
</dbReference>
<comment type="subcellular location">
    <subcellularLocation>
        <location evidence="8">Cytoplasm</location>
    </subcellularLocation>
</comment>
<keyword evidence="4 8" id="KW-0949">S-adenosyl-L-methionine</keyword>
<dbReference type="OrthoDB" id="9805215at2"/>
<dbReference type="InterPro" id="IPR058240">
    <property type="entry name" value="rSAM_sf"/>
</dbReference>
<keyword evidence="2 8" id="KW-0963">Cytoplasm</keyword>
<dbReference type="SFLD" id="SFLDS00029">
    <property type="entry name" value="Radical_SAM"/>
    <property type="match status" value="1"/>
</dbReference>
<evidence type="ECO:0000256" key="3">
    <source>
        <dbReference type="ARBA" id="ARBA00022679"/>
    </source>
</evidence>
<dbReference type="SFLD" id="SFLDF00274">
    <property type="entry name" value="ribosomal_protein_S12_methylth"/>
    <property type="match status" value="1"/>
</dbReference>
<dbReference type="PROSITE" id="PS51918">
    <property type="entry name" value="RADICAL_SAM"/>
    <property type="match status" value="1"/>
</dbReference>
<dbReference type="FunFam" id="3.40.50.12160:FF:000002">
    <property type="entry name" value="Ribosomal protein S12 methylthiotransferase RimO"/>
    <property type="match status" value="1"/>
</dbReference>
<keyword evidence="6 8" id="KW-0408">Iron</keyword>
<name>A0A1G9BRX6_9GAMM</name>
<feature type="binding site" evidence="8">
    <location>
        <position position="184"/>
    </location>
    <ligand>
        <name>[4Fe-4S] cluster</name>
        <dbReference type="ChEBI" id="CHEBI:49883"/>
        <label>2</label>
        <note>4Fe-4S-S-AdoMet</note>
    </ligand>
</feature>
<evidence type="ECO:0000256" key="2">
    <source>
        <dbReference type="ARBA" id="ARBA00022490"/>
    </source>
</evidence>
<keyword evidence="3 8" id="KW-0808">Transferase</keyword>
<dbReference type="GO" id="GO:0051539">
    <property type="term" value="F:4 iron, 4 sulfur cluster binding"/>
    <property type="evidence" value="ECO:0007669"/>
    <property type="project" value="UniProtKB-UniRule"/>
</dbReference>
<evidence type="ECO:0000313" key="14">
    <source>
        <dbReference type="Proteomes" id="UP000199527"/>
    </source>
</evidence>
<dbReference type="FunFam" id="3.80.30.20:FF:000001">
    <property type="entry name" value="tRNA-2-methylthio-N(6)-dimethylallyladenosine synthase 2"/>
    <property type="match status" value="1"/>
</dbReference>
<dbReference type="RefSeq" id="WP_090368539.1">
    <property type="nucleotide sequence ID" value="NZ_FNEM01000034.1"/>
</dbReference>
<dbReference type="Gene3D" id="2.40.50.140">
    <property type="entry name" value="Nucleic acid-binding proteins"/>
    <property type="match status" value="1"/>
</dbReference>
<dbReference type="HAMAP" id="MF_01865">
    <property type="entry name" value="MTTase_RimO"/>
    <property type="match status" value="1"/>
</dbReference>
<dbReference type="InterPro" id="IPR012340">
    <property type="entry name" value="NA-bd_OB-fold"/>
</dbReference>
<gene>
    <name evidence="8" type="primary">rimO</name>
    <name evidence="13" type="ORF">SAMN04488540_1343</name>
</gene>
<dbReference type="GO" id="GO:0005840">
    <property type="term" value="C:ribosome"/>
    <property type="evidence" value="ECO:0007669"/>
    <property type="project" value="UniProtKB-KW"/>
</dbReference>
<dbReference type="PROSITE" id="PS51449">
    <property type="entry name" value="MTTASE_N"/>
    <property type="match status" value="1"/>
</dbReference>
<dbReference type="NCBIfam" id="TIGR00089">
    <property type="entry name" value="MiaB/RimO family radical SAM methylthiotransferase"/>
    <property type="match status" value="1"/>
</dbReference>
<dbReference type="SUPFAM" id="SSF102114">
    <property type="entry name" value="Radical SAM enzymes"/>
    <property type="match status" value="1"/>
</dbReference>